<dbReference type="GO" id="GO:0006364">
    <property type="term" value="P:rRNA processing"/>
    <property type="evidence" value="ECO:0007669"/>
    <property type="project" value="UniProtKB-UniRule"/>
</dbReference>
<sequence>MTAPTIAAQAMNDSDDDDPHPLRYGDVQIDISIRSAAWDRTGLCHSLIEKTVPAVFGAIGIKSDIPGEISFSFVDDDEIQQLNAEYRDKNKPTNVLSFPGCDPDMLNDYTALAKRGGPPVMFGDIIITYGVVAEEAMAQNKKFVHHLHHLLVHGLLHLLGYDHIEEDEAEEMEALEKRILQSFGISDPYAVVEAAV</sequence>
<evidence type="ECO:0000313" key="10">
    <source>
        <dbReference type="Proteomes" id="UP000630923"/>
    </source>
</evidence>
<keyword evidence="7" id="KW-0963">Cytoplasm</keyword>
<dbReference type="PROSITE" id="PS01306">
    <property type="entry name" value="UPF0054"/>
    <property type="match status" value="1"/>
</dbReference>
<dbReference type="PANTHER" id="PTHR46986:SF1">
    <property type="entry name" value="ENDORIBONUCLEASE YBEY, CHLOROPLASTIC"/>
    <property type="match status" value="1"/>
</dbReference>
<comment type="caution">
    <text evidence="9">The sequence shown here is derived from an EMBL/GenBank/DDBJ whole genome shotgun (WGS) entry which is preliminary data.</text>
</comment>
<protein>
    <recommendedName>
        <fullName evidence="7">Endoribonuclease YbeY</fullName>
        <ecNumber evidence="7">3.1.-.-</ecNumber>
    </recommendedName>
</protein>
<keyword evidence="2 7" id="KW-0540">Nuclease</keyword>
<reference evidence="9" key="2">
    <citation type="submission" date="2020-09" db="EMBL/GenBank/DDBJ databases">
        <authorList>
            <person name="Sun Q."/>
            <person name="Kim S."/>
        </authorList>
    </citation>
    <scope>NUCLEOTIDE SEQUENCE</scope>
    <source>
        <strain evidence="9">KCTC 42590</strain>
    </source>
</reference>
<evidence type="ECO:0000256" key="4">
    <source>
        <dbReference type="ARBA" id="ARBA00022759"/>
    </source>
</evidence>
<evidence type="ECO:0000256" key="1">
    <source>
        <dbReference type="ARBA" id="ARBA00010875"/>
    </source>
</evidence>
<dbReference type="GO" id="GO:0004521">
    <property type="term" value="F:RNA endonuclease activity"/>
    <property type="evidence" value="ECO:0007669"/>
    <property type="project" value="UniProtKB-UniRule"/>
</dbReference>
<keyword evidence="7" id="KW-0690">Ribosome biogenesis</keyword>
<dbReference type="GO" id="GO:0004222">
    <property type="term" value="F:metalloendopeptidase activity"/>
    <property type="evidence" value="ECO:0007669"/>
    <property type="project" value="InterPro"/>
</dbReference>
<gene>
    <name evidence="7 9" type="primary">ybeY</name>
    <name evidence="9" type="ORF">GCM10017044_08200</name>
</gene>
<evidence type="ECO:0000256" key="8">
    <source>
        <dbReference type="SAM" id="MobiDB-lite"/>
    </source>
</evidence>
<dbReference type="EC" id="3.1.-.-" evidence="7"/>
<dbReference type="SUPFAM" id="SSF55486">
    <property type="entry name" value="Metalloproteases ('zincins'), catalytic domain"/>
    <property type="match status" value="1"/>
</dbReference>
<keyword evidence="5 7" id="KW-0378">Hydrolase</keyword>
<feature type="binding site" evidence="7">
    <location>
        <position position="157"/>
    </location>
    <ligand>
        <name>Zn(2+)</name>
        <dbReference type="ChEBI" id="CHEBI:29105"/>
        <note>catalytic</note>
    </ligand>
</feature>
<dbReference type="InterPro" id="IPR023091">
    <property type="entry name" value="MetalPrtase_cat_dom_sf_prd"/>
</dbReference>
<dbReference type="Gene3D" id="3.40.390.30">
    <property type="entry name" value="Metalloproteases ('zincins'), catalytic domain"/>
    <property type="match status" value="1"/>
</dbReference>
<proteinExistence type="inferred from homology"/>
<dbReference type="InterPro" id="IPR020549">
    <property type="entry name" value="YbeY_CS"/>
</dbReference>
<keyword evidence="7" id="KW-0698">rRNA processing</keyword>
<evidence type="ECO:0000256" key="7">
    <source>
        <dbReference type="HAMAP-Rule" id="MF_00009"/>
    </source>
</evidence>
<dbReference type="RefSeq" id="WP_191250272.1">
    <property type="nucleotide sequence ID" value="NZ_BNCI01000001.1"/>
</dbReference>
<evidence type="ECO:0000256" key="2">
    <source>
        <dbReference type="ARBA" id="ARBA00022722"/>
    </source>
</evidence>
<dbReference type="HAMAP" id="MF_00009">
    <property type="entry name" value="Endoribonucl_YbeY"/>
    <property type="match status" value="1"/>
</dbReference>
<organism evidence="9 10">
    <name type="scientific">Kordiimonas sediminis</name>
    <dbReference type="NCBI Taxonomy" id="1735581"/>
    <lineage>
        <taxon>Bacteria</taxon>
        <taxon>Pseudomonadati</taxon>
        <taxon>Pseudomonadota</taxon>
        <taxon>Alphaproteobacteria</taxon>
        <taxon>Kordiimonadales</taxon>
        <taxon>Kordiimonadaceae</taxon>
        <taxon>Kordiimonas</taxon>
    </lineage>
</organism>
<keyword evidence="10" id="KW-1185">Reference proteome</keyword>
<name>A0A919E5Z2_9PROT</name>
<keyword evidence="6 7" id="KW-0862">Zinc</keyword>
<evidence type="ECO:0000256" key="6">
    <source>
        <dbReference type="ARBA" id="ARBA00022833"/>
    </source>
</evidence>
<keyword evidence="3 7" id="KW-0479">Metal-binding</keyword>
<dbReference type="PANTHER" id="PTHR46986">
    <property type="entry name" value="ENDORIBONUCLEASE YBEY, CHLOROPLASTIC"/>
    <property type="match status" value="1"/>
</dbReference>
<evidence type="ECO:0000313" key="9">
    <source>
        <dbReference type="EMBL" id="GHF16279.1"/>
    </source>
</evidence>
<dbReference type="EMBL" id="BNCI01000001">
    <property type="protein sequence ID" value="GHF16279.1"/>
    <property type="molecule type" value="Genomic_DNA"/>
</dbReference>
<comment type="similarity">
    <text evidence="1 7">Belongs to the endoribonuclease YbeY family.</text>
</comment>
<evidence type="ECO:0000256" key="5">
    <source>
        <dbReference type="ARBA" id="ARBA00022801"/>
    </source>
</evidence>
<dbReference type="GO" id="GO:0008270">
    <property type="term" value="F:zinc ion binding"/>
    <property type="evidence" value="ECO:0007669"/>
    <property type="project" value="UniProtKB-UniRule"/>
</dbReference>
<comment type="function">
    <text evidence="7">Single strand-specific metallo-endoribonuclease involved in late-stage 70S ribosome quality control and in maturation of the 3' terminus of the 16S rRNA.</text>
</comment>
<dbReference type="GO" id="GO:0005737">
    <property type="term" value="C:cytoplasm"/>
    <property type="evidence" value="ECO:0007669"/>
    <property type="project" value="UniProtKB-SubCell"/>
</dbReference>
<feature type="binding site" evidence="7">
    <location>
        <position position="153"/>
    </location>
    <ligand>
        <name>Zn(2+)</name>
        <dbReference type="ChEBI" id="CHEBI:29105"/>
        <note>catalytic</note>
    </ligand>
</feature>
<dbReference type="Pfam" id="PF02130">
    <property type="entry name" value="YbeY"/>
    <property type="match status" value="1"/>
</dbReference>
<evidence type="ECO:0000256" key="3">
    <source>
        <dbReference type="ARBA" id="ARBA00022723"/>
    </source>
</evidence>
<dbReference type="NCBIfam" id="TIGR00043">
    <property type="entry name" value="rRNA maturation RNase YbeY"/>
    <property type="match status" value="1"/>
</dbReference>
<keyword evidence="4 7" id="KW-0255">Endonuclease</keyword>
<feature type="binding site" evidence="7">
    <location>
        <position position="163"/>
    </location>
    <ligand>
        <name>Zn(2+)</name>
        <dbReference type="ChEBI" id="CHEBI:29105"/>
        <note>catalytic</note>
    </ligand>
</feature>
<comment type="subcellular location">
    <subcellularLocation>
        <location evidence="7">Cytoplasm</location>
    </subcellularLocation>
</comment>
<accession>A0A919E5Z2</accession>
<feature type="region of interest" description="Disordered" evidence="8">
    <location>
        <begin position="1"/>
        <end position="21"/>
    </location>
</feature>
<comment type="cofactor">
    <cofactor evidence="7">
        <name>Zn(2+)</name>
        <dbReference type="ChEBI" id="CHEBI:29105"/>
    </cofactor>
    <text evidence="7">Binds 1 zinc ion.</text>
</comment>
<dbReference type="Proteomes" id="UP000630923">
    <property type="component" value="Unassembled WGS sequence"/>
</dbReference>
<dbReference type="AlphaFoldDB" id="A0A919E5Z2"/>
<reference evidence="9" key="1">
    <citation type="journal article" date="2014" name="Int. J. Syst. Evol. Microbiol.">
        <title>Complete genome sequence of Corynebacterium casei LMG S-19264T (=DSM 44701T), isolated from a smear-ripened cheese.</title>
        <authorList>
            <consortium name="US DOE Joint Genome Institute (JGI-PGF)"/>
            <person name="Walter F."/>
            <person name="Albersmeier A."/>
            <person name="Kalinowski J."/>
            <person name="Ruckert C."/>
        </authorList>
    </citation>
    <scope>NUCLEOTIDE SEQUENCE</scope>
    <source>
        <strain evidence="9">KCTC 42590</strain>
    </source>
</reference>
<dbReference type="InterPro" id="IPR002036">
    <property type="entry name" value="YbeY"/>
</dbReference>